<dbReference type="EMBL" id="DXIQ01000063">
    <property type="protein sequence ID" value="HIV39328.1"/>
    <property type="molecule type" value="Genomic_DNA"/>
</dbReference>
<dbReference type="Proteomes" id="UP000886814">
    <property type="component" value="Unassembled WGS sequence"/>
</dbReference>
<dbReference type="InterPro" id="IPR031584">
    <property type="entry name" value="Put_ABC_export"/>
</dbReference>
<reference evidence="2" key="1">
    <citation type="journal article" date="2021" name="PeerJ">
        <title>Extensive microbial diversity within the chicken gut microbiome revealed by metagenomics and culture.</title>
        <authorList>
            <person name="Gilroy R."/>
            <person name="Ravi A."/>
            <person name="Getino M."/>
            <person name="Pursley I."/>
            <person name="Horton D.L."/>
            <person name="Alikhan N.F."/>
            <person name="Baker D."/>
            <person name="Gharbi K."/>
            <person name="Hall N."/>
            <person name="Watson M."/>
            <person name="Adriaenssens E.M."/>
            <person name="Foster-Nyarko E."/>
            <person name="Jarju S."/>
            <person name="Secka A."/>
            <person name="Antonio M."/>
            <person name="Oren A."/>
            <person name="Chaudhuri R.R."/>
            <person name="La Ragione R."/>
            <person name="Hildebrand F."/>
            <person name="Pallen M.J."/>
        </authorList>
    </citation>
    <scope>NUCLEOTIDE SEQUENCE</scope>
    <source>
        <strain evidence="2">CHK195-9823</strain>
    </source>
</reference>
<feature type="transmembrane region" description="Helical" evidence="1">
    <location>
        <begin position="140"/>
        <end position="163"/>
    </location>
</feature>
<feature type="transmembrane region" description="Helical" evidence="1">
    <location>
        <begin position="489"/>
        <end position="514"/>
    </location>
</feature>
<protein>
    <submittedName>
        <fullName evidence="2">ABC exporter domain-containing protein</fullName>
    </submittedName>
</protein>
<feature type="transmembrane region" description="Helical" evidence="1">
    <location>
        <begin position="389"/>
        <end position="413"/>
    </location>
</feature>
<evidence type="ECO:0000313" key="2">
    <source>
        <dbReference type="EMBL" id="HIV39328.1"/>
    </source>
</evidence>
<feature type="transmembrane region" description="Helical" evidence="1">
    <location>
        <begin position="324"/>
        <end position="343"/>
    </location>
</feature>
<feature type="transmembrane region" description="Helical" evidence="1">
    <location>
        <begin position="20"/>
        <end position="41"/>
    </location>
</feature>
<feature type="transmembrane region" description="Helical" evidence="1">
    <location>
        <begin position="236"/>
        <end position="258"/>
    </location>
</feature>
<evidence type="ECO:0000256" key="1">
    <source>
        <dbReference type="SAM" id="Phobius"/>
    </source>
</evidence>
<keyword evidence="1" id="KW-0472">Membrane</keyword>
<comment type="caution">
    <text evidence="2">The sequence shown here is derived from an EMBL/GenBank/DDBJ whole genome shotgun (WGS) entry which is preliminary data.</text>
</comment>
<name>A0A9D1TFM5_9FIRM</name>
<feature type="transmembrane region" description="Helical" evidence="1">
    <location>
        <begin position="116"/>
        <end position="134"/>
    </location>
</feature>
<feature type="transmembrane region" description="Helical" evidence="1">
    <location>
        <begin position="459"/>
        <end position="483"/>
    </location>
</feature>
<keyword evidence="1" id="KW-1133">Transmembrane helix</keyword>
<accession>A0A9D1TFM5</accession>
<feature type="transmembrane region" description="Helical" evidence="1">
    <location>
        <begin position="175"/>
        <end position="195"/>
    </location>
</feature>
<sequence>MKSLLYLSFLKVKGTVRNQFRTPASALITIFLILLYGGLVIMAFVTSSDNPAAEGTVDTNTAVLIGIGMTAIFAFTVMLNKRKALVYDTDAYYLFAGPYTRKQVNGYILFQSLRQGVLYGLLGCYMIAMFSMAGYFTIPYFLVCFVDLTLMLVFFLLLTDYIYMWGLVNEKYKKWNYLPVAVVVICTALVFFWAVHRSGYDLKNGFLLFAASREFYLVPFFGWTKWAIDSFLQGQYLYTLGGTILLLACCLIVVVFFLRFDKDITEQAVADAEEASAFLRRAKANGGRARIEDGKVKRVKGEFAPGAKAVLSKNLLIMRKTGNFLRKQDVAIIVFYFVISLIVLPDNVFYMFCYMMIIWLFTLIQDSDLLRDLNNYQIYLIPDSPLKKLVYAMIPAYLKIGIIMSVSVIFAGIFTRMAPLDILQYLVMLLGYSLIFVAGTVLSVRILRSRANVMLESFLRMLIIVAAAVPSLVIGLVIVLLTGMYRSPALMMGVFTVVSLVMNILVSMVIIIACQGMMNGREV</sequence>
<gene>
    <name evidence="2" type="ORF">H9747_10095</name>
</gene>
<dbReference type="Pfam" id="PF16962">
    <property type="entry name" value="ABC_export"/>
    <property type="match status" value="1"/>
</dbReference>
<dbReference type="AlphaFoldDB" id="A0A9D1TFM5"/>
<reference evidence="2" key="2">
    <citation type="submission" date="2021-04" db="EMBL/GenBank/DDBJ databases">
        <authorList>
            <person name="Gilroy R."/>
        </authorList>
    </citation>
    <scope>NUCLEOTIDE SEQUENCE</scope>
    <source>
        <strain evidence="2">CHK195-9823</strain>
    </source>
</reference>
<proteinExistence type="predicted"/>
<evidence type="ECO:0000313" key="3">
    <source>
        <dbReference type="Proteomes" id="UP000886814"/>
    </source>
</evidence>
<feature type="transmembrane region" description="Helical" evidence="1">
    <location>
        <begin position="425"/>
        <end position="447"/>
    </location>
</feature>
<feature type="transmembrane region" description="Helical" evidence="1">
    <location>
        <begin position="61"/>
        <end position="79"/>
    </location>
</feature>
<keyword evidence="1" id="KW-0812">Transmembrane</keyword>
<organism evidence="2 3">
    <name type="scientific">Candidatus Blautia stercorigallinarum</name>
    <dbReference type="NCBI Taxonomy" id="2838501"/>
    <lineage>
        <taxon>Bacteria</taxon>
        <taxon>Bacillati</taxon>
        <taxon>Bacillota</taxon>
        <taxon>Clostridia</taxon>
        <taxon>Lachnospirales</taxon>
        <taxon>Lachnospiraceae</taxon>
        <taxon>Blautia</taxon>
    </lineage>
</organism>